<feature type="non-terminal residue" evidence="1">
    <location>
        <position position="123"/>
    </location>
</feature>
<sequence length="123" mass="14261">MQEKNLQKIYSSLKETIFENKSMSFSDILFLSYLWVSNITHTRVKNKKSFSENTIVKINKKIKKRIAHSIKPESLRIGGPGIFVELDESKFGKRKYNRGHRVEGAWVFEGVKKLKKESVLPSS</sequence>
<dbReference type="EMBL" id="KK365266">
    <property type="protein sequence ID" value="KCZ79498.1"/>
    <property type="molecule type" value="Genomic_DNA"/>
</dbReference>
<dbReference type="OrthoDB" id="5598606at2759"/>
<name>A0A059EWU9_9MICR</name>
<gene>
    <name evidence="1" type="ORF">H312_03110</name>
</gene>
<protein>
    <recommendedName>
        <fullName evidence="3">ISXO2-like transposase domain-containing protein</fullName>
    </recommendedName>
</protein>
<dbReference type="Proteomes" id="UP000030655">
    <property type="component" value="Unassembled WGS sequence"/>
</dbReference>
<organism evidence="1 2">
    <name type="scientific">Anncaliia algerae PRA339</name>
    <dbReference type="NCBI Taxonomy" id="1288291"/>
    <lineage>
        <taxon>Eukaryota</taxon>
        <taxon>Fungi</taxon>
        <taxon>Fungi incertae sedis</taxon>
        <taxon>Microsporidia</taxon>
        <taxon>Tubulinosematoidea</taxon>
        <taxon>Tubulinosematidae</taxon>
        <taxon>Anncaliia</taxon>
    </lineage>
</organism>
<evidence type="ECO:0008006" key="3">
    <source>
        <dbReference type="Google" id="ProtNLM"/>
    </source>
</evidence>
<evidence type="ECO:0000313" key="2">
    <source>
        <dbReference type="Proteomes" id="UP000030655"/>
    </source>
</evidence>
<reference evidence="2" key="1">
    <citation type="submission" date="2013-02" db="EMBL/GenBank/DDBJ databases">
        <authorList>
            <consortium name="The Broad Institute Genome Sequencing Platform"/>
            <person name="Cuomo C."/>
            <person name="Becnel J."/>
            <person name="Sanscrainte N."/>
            <person name="Walker B."/>
            <person name="Young S.K."/>
            <person name="Zeng Q."/>
            <person name="Gargeya S."/>
            <person name="Fitzgerald M."/>
            <person name="Haas B."/>
            <person name="Abouelleil A."/>
            <person name="Alvarado L."/>
            <person name="Arachchi H.M."/>
            <person name="Berlin A.M."/>
            <person name="Chapman S.B."/>
            <person name="Dewar J."/>
            <person name="Goldberg J."/>
            <person name="Griggs A."/>
            <person name="Gujja S."/>
            <person name="Hansen M."/>
            <person name="Howarth C."/>
            <person name="Imamovic A."/>
            <person name="Larimer J."/>
            <person name="McCowan C."/>
            <person name="Murphy C."/>
            <person name="Neiman D."/>
            <person name="Pearson M."/>
            <person name="Priest M."/>
            <person name="Roberts A."/>
            <person name="Saif S."/>
            <person name="Shea T."/>
            <person name="Sisk P."/>
            <person name="Sykes S."/>
            <person name="Wortman J."/>
            <person name="Nusbaum C."/>
            <person name="Birren B."/>
        </authorList>
    </citation>
    <scope>NUCLEOTIDE SEQUENCE [LARGE SCALE GENOMIC DNA]</scope>
    <source>
        <strain evidence="2">PRA339</strain>
    </source>
</reference>
<dbReference type="HOGENOM" id="CLU_044348_2_1_1"/>
<accession>A0A059EWU9</accession>
<keyword evidence="2" id="KW-1185">Reference proteome</keyword>
<proteinExistence type="predicted"/>
<dbReference type="VEuPathDB" id="MicrosporidiaDB:H312_03110"/>
<reference evidence="1 2" key="2">
    <citation type="submission" date="2014-03" db="EMBL/GenBank/DDBJ databases">
        <title>The Genome Sequence of Anncaliia algerae insect isolate PRA339.</title>
        <authorList>
            <consortium name="The Broad Institute Genome Sequencing Platform"/>
            <consortium name="The Broad Institute Genome Sequencing Center for Infectious Disease"/>
            <person name="Cuomo C."/>
            <person name="Becnel J."/>
            <person name="Sanscrainte N."/>
            <person name="Walker B."/>
            <person name="Young S.K."/>
            <person name="Zeng Q."/>
            <person name="Gargeya S."/>
            <person name="Fitzgerald M."/>
            <person name="Haas B."/>
            <person name="Abouelleil A."/>
            <person name="Alvarado L."/>
            <person name="Arachchi H.M."/>
            <person name="Berlin A.M."/>
            <person name="Chapman S.B."/>
            <person name="Dewar J."/>
            <person name="Goldberg J."/>
            <person name="Griggs A."/>
            <person name="Gujja S."/>
            <person name="Hansen M."/>
            <person name="Howarth C."/>
            <person name="Imamovic A."/>
            <person name="Larimer J."/>
            <person name="McCowan C."/>
            <person name="Murphy C."/>
            <person name="Neiman D."/>
            <person name="Pearson M."/>
            <person name="Priest M."/>
            <person name="Roberts A."/>
            <person name="Saif S."/>
            <person name="Shea T."/>
            <person name="Sisk P."/>
            <person name="Sykes S."/>
            <person name="Wortman J."/>
            <person name="Nusbaum C."/>
            <person name="Birren B."/>
        </authorList>
    </citation>
    <scope>NUCLEOTIDE SEQUENCE [LARGE SCALE GENOMIC DNA]</scope>
    <source>
        <strain evidence="1 2">PRA339</strain>
    </source>
</reference>
<evidence type="ECO:0000313" key="1">
    <source>
        <dbReference type="EMBL" id="KCZ79498.1"/>
    </source>
</evidence>
<dbReference type="AlphaFoldDB" id="A0A059EWU9"/>